<gene>
    <name evidence="3" type="ORF">OBRU01_14984</name>
</gene>
<dbReference type="Proteomes" id="UP000037510">
    <property type="component" value="Unassembled WGS sequence"/>
</dbReference>
<evidence type="ECO:0000256" key="1">
    <source>
        <dbReference type="SAM" id="MobiDB-lite"/>
    </source>
</evidence>
<reference evidence="3 4" key="1">
    <citation type="journal article" date="2015" name="Genome Biol. Evol.">
        <title>The genome of winter moth (Operophtera brumata) provides a genomic perspective on sexual dimorphism and phenology.</title>
        <authorList>
            <person name="Derks M.F."/>
            <person name="Smit S."/>
            <person name="Salis L."/>
            <person name="Schijlen E."/>
            <person name="Bossers A."/>
            <person name="Mateman C."/>
            <person name="Pijl A.S."/>
            <person name="de Ridder D."/>
            <person name="Groenen M.A."/>
            <person name="Visser M.E."/>
            <person name="Megens H.J."/>
        </authorList>
    </citation>
    <scope>NUCLEOTIDE SEQUENCE [LARGE SCALE GENOMIC DNA]</scope>
    <source>
        <strain evidence="3">WM2013NL</strain>
        <tissue evidence="3">Head and thorax</tissue>
    </source>
</reference>
<keyword evidence="4" id="KW-1185">Reference proteome</keyword>
<sequence>MMTSNKRKINFLENRVIRPAVIDSDSDSSEENRSDVYSASEVVSDTDNEVLEEEGDAQNNSVNEWDAITDLTPELEACTLNESTFNIPIEDISPARLENKCRVVIADNFYSSIELAEELLSLKTRYCGTLRSNRRGLPEEIVSLKLKKGEIKGAMNKNGVKVIKWVDKRQLLMLSTLKEDEDVLVNTGKKNKKTNEDVKKPTCVLTYNNNKKGVDFSDQMSSYYSTLKKGLKWFRKVGMEYLFGMALVNAWITYNMKNDKKVSKKEFTEALMQSLTGKSICPDMLRWLRMAFVHELCADSAIFLQAMYGVFCTTASIMRVTEGGINPEGGECAHETEQLSPKNIGRKNQVKPKDNDHVLEMSAKRRNCAGCYDRLRKTLNSTQAKKKLRK</sequence>
<evidence type="ECO:0000313" key="3">
    <source>
        <dbReference type="EMBL" id="KOB70685.1"/>
    </source>
</evidence>
<dbReference type="EMBL" id="JTDY01002808">
    <property type="protein sequence ID" value="KOB70685.1"/>
    <property type="molecule type" value="Genomic_DNA"/>
</dbReference>
<evidence type="ECO:0000259" key="2">
    <source>
        <dbReference type="Pfam" id="PF13843"/>
    </source>
</evidence>
<feature type="region of interest" description="Disordered" evidence="1">
    <location>
        <begin position="23"/>
        <end position="59"/>
    </location>
</feature>
<dbReference type="Pfam" id="PF13843">
    <property type="entry name" value="DDE_Tnp_1_7"/>
    <property type="match status" value="1"/>
</dbReference>
<dbReference type="AlphaFoldDB" id="A0A0L7L5K1"/>
<organism evidence="3 4">
    <name type="scientific">Operophtera brumata</name>
    <name type="common">Winter moth</name>
    <name type="synonym">Phalaena brumata</name>
    <dbReference type="NCBI Taxonomy" id="104452"/>
    <lineage>
        <taxon>Eukaryota</taxon>
        <taxon>Metazoa</taxon>
        <taxon>Ecdysozoa</taxon>
        <taxon>Arthropoda</taxon>
        <taxon>Hexapoda</taxon>
        <taxon>Insecta</taxon>
        <taxon>Pterygota</taxon>
        <taxon>Neoptera</taxon>
        <taxon>Endopterygota</taxon>
        <taxon>Lepidoptera</taxon>
        <taxon>Glossata</taxon>
        <taxon>Ditrysia</taxon>
        <taxon>Geometroidea</taxon>
        <taxon>Geometridae</taxon>
        <taxon>Larentiinae</taxon>
        <taxon>Operophtera</taxon>
    </lineage>
</organism>
<dbReference type="PANTHER" id="PTHR46599">
    <property type="entry name" value="PIGGYBAC TRANSPOSABLE ELEMENT-DERIVED PROTEIN 4"/>
    <property type="match status" value="1"/>
</dbReference>
<comment type="caution">
    <text evidence="3">The sequence shown here is derived from an EMBL/GenBank/DDBJ whole genome shotgun (WGS) entry which is preliminary data.</text>
</comment>
<dbReference type="InterPro" id="IPR029526">
    <property type="entry name" value="PGBD"/>
</dbReference>
<feature type="compositionally biased region" description="Acidic residues" evidence="1">
    <location>
        <begin position="44"/>
        <end position="56"/>
    </location>
</feature>
<dbReference type="PANTHER" id="PTHR46599:SF3">
    <property type="entry name" value="PIGGYBAC TRANSPOSABLE ELEMENT-DERIVED PROTEIN 4"/>
    <property type="match status" value="1"/>
</dbReference>
<evidence type="ECO:0000313" key="4">
    <source>
        <dbReference type="Proteomes" id="UP000037510"/>
    </source>
</evidence>
<proteinExistence type="predicted"/>
<protein>
    <submittedName>
        <fullName evidence="3">Putative piggybac transposable element-derived</fullName>
    </submittedName>
</protein>
<accession>A0A0L7L5K1</accession>
<feature type="domain" description="PiggyBac transposable element-derived protein" evidence="2">
    <location>
        <begin position="97"/>
        <end position="251"/>
    </location>
</feature>
<name>A0A0L7L5K1_OPEBR</name>